<dbReference type="GO" id="GO:0031624">
    <property type="term" value="F:ubiquitin conjugating enzyme binding"/>
    <property type="evidence" value="ECO:0007669"/>
    <property type="project" value="TreeGrafter"/>
</dbReference>
<evidence type="ECO:0000256" key="2">
    <source>
        <dbReference type="ARBA" id="ARBA00059219"/>
    </source>
</evidence>
<dbReference type="OrthoDB" id="286637at2759"/>
<dbReference type="GO" id="GO:0097602">
    <property type="term" value="F:cullin family protein binding"/>
    <property type="evidence" value="ECO:0007669"/>
    <property type="project" value="TreeGrafter"/>
</dbReference>
<dbReference type="GO" id="GO:0000151">
    <property type="term" value="C:ubiquitin ligase complex"/>
    <property type="evidence" value="ECO:0007669"/>
    <property type="project" value="TreeGrafter"/>
</dbReference>
<dbReference type="PANTHER" id="PTHR12281">
    <property type="entry name" value="RP42 RELATED"/>
    <property type="match status" value="1"/>
</dbReference>
<dbReference type="InterPro" id="IPR005176">
    <property type="entry name" value="PONY_dom"/>
</dbReference>
<evidence type="ECO:0000259" key="4">
    <source>
        <dbReference type="PROSITE" id="PS51229"/>
    </source>
</evidence>
<protein>
    <recommendedName>
        <fullName evidence="3">Defective in cullin neddylation protein</fullName>
    </recommendedName>
</protein>
<name>A0A443SL63_9ACAR</name>
<accession>A0A443SL63</accession>
<dbReference type="PROSITE" id="PS51229">
    <property type="entry name" value="DCUN1"/>
    <property type="match status" value="1"/>
</dbReference>
<dbReference type="FunFam" id="1.10.238.200:FF:000002">
    <property type="entry name" value="DCN1-like protein"/>
    <property type="match status" value="1"/>
</dbReference>
<dbReference type="InterPro" id="IPR014764">
    <property type="entry name" value="DCN-prot"/>
</dbReference>
<evidence type="ECO:0000256" key="1">
    <source>
        <dbReference type="ARBA" id="ARBA00022786"/>
    </source>
</evidence>
<feature type="domain" description="DCUN1" evidence="4">
    <location>
        <begin position="19"/>
        <end position="207"/>
    </location>
</feature>
<evidence type="ECO:0000313" key="6">
    <source>
        <dbReference type="Proteomes" id="UP000288716"/>
    </source>
</evidence>
<reference evidence="5 6" key="1">
    <citation type="journal article" date="2018" name="Gigascience">
        <title>Genomes of trombidid mites reveal novel predicted allergens and laterally-transferred genes associated with secondary metabolism.</title>
        <authorList>
            <person name="Dong X."/>
            <person name="Chaisiri K."/>
            <person name="Xia D."/>
            <person name="Armstrong S.D."/>
            <person name="Fang Y."/>
            <person name="Donnelly M.J."/>
            <person name="Kadowaki T."/>
            <person name="McGarry J.W."/>
            <person name="Darby A.C."/>
            <person name="Makepeace B.L."/>
        </authorList>
    </citation>
    <scope>NUCLEOTIDE SEQUENCE [LARGE SCALE GENOMIC DNA]</scope>
    <source>
        <strain evidence="5">UoL-UT</strain>
    </source>
</reference>
<dbReference type="GO" id="GO:0045116">
    <property type="term" value="P:protein neddylation"/>
    <property type="evidence" value="ECO:0007669"/>
    <property type="project" value="TreeGrafter"/>
</dbReference>
<comment type="function">
    <text evidence="2">Promotes neddylation of cullin components of SCF-type E3 ubiquitin ligase complexes and thus regulates SCF-type complex activity. Function promotes cell proliferation.</text>
</comment>
<sequence>FYNRRSSKPSNEYSDSANFSQKKCTALFNDYASTEDPDIIGPEGVERFCKDIGVEPENLVTLVLAWKMDAKQMGYFTLKEWIKGLSDLQCDTVAKIRSKIEYLKSLLNDAHIFKSIYRYSFDFAKDKDQRSMDIETAKGMLQLLLGKQWPLYPFFHQFLEQSKYKVLNKDQWCNVLEFSRSITSDLRNYDEDGAWPVLLDEFVEWYRKHVMIDEESFN</sequence>
<gene>
    <name evidence="5" type="ORF">B4U80_11079</name>
</gene>
<comment type="function">
    <text evidence="3">Neddylation of cullins play an essential role in the regulation of SCF-type complexes activity.</text>
</comment>
<keyword evidence="1" id="KW-0833">Ubl conjugation pathway</keyword>
<dbReference type="Proteomes" id="UP000288716">
    <property type="component" value="Unassembled WGS sequence"/>
</dbReference>
<dbReference type="InterPro" id="IPR042460">
    <property type="entry name" value="DCN1-like_PONY"/>
</dbReference>
<evidence type="ECO:0000256" key="3">
    <source>
        <dbReference type="RuleBase" id="RU410713"/>
    </source>
</evidence>
<keyword evidence="6" id="KW-1185">Reference proteome</keyword>
<dbReference type="Gene3D" id="1.10.238.10">
    <property type="entry name" value="EF-hand"/>
    <property type="match status" value="1"/>
</dbReference>
<organism evidence="5 6">
    <name type="scientific">Leptotrombidium deliense</name>
    <dbReference type="NCBI Taxonomy" id="299467"/>
    <lineage>
        <taxon>Eukaryota</taxon>
        <taxon>Metazoa</taxon>
        <taxon>Ecdysozoa</taxon>
        <taxon>Arthropoda</taxon>
        <taxon>Chelicerata</taxon>
        <taxon>Arachnida</taxon>
        <taxon>Acari</taxon>
        <taxon>Acariformes</taxon>
        <taxon>Trombidiformes</taxon>
        <taxon>Prostigmata</taxon>
        <taxon>Anystina</taxon>
        <taxon>Parasitengona</taxon>
        <taxon>Trombiculoidea</taxon>
        <taxon>Trombiculidae</taxon>
        <taxon>Leptotrombidium</taxon>
    </lineage>
</organism>
<dbReference type="Pfam" id="PF03556">
    <property type="entry name" value="Cullin_binding"/>
    <property type="match status" value="1"/>
</dbReference>
<dbReference type="PANTHER" id="PTHR12281:SF12">
    <property type="entry name" value="DEFECTIVE IN CULLIN NEDDYLATION PROTEIN"/>
    <property type="match status" value="1"/>
</dbReference>
<dbReference type="VEuPathDB" id="VectorBase:LDEU003773"/>
<dbReference type="AlphaFoldDB" id="A0A443SL63"/>
<dbReference type="EMBL" id="NCKV01001480">
    <property type="protein sequence ID" value="RWS28267.1"/>
    <property type="molecule type" value="Genomic_DNA"/>
</dbReference>
<evidence type="ECO:0000313" key="5">
    <source>
        <dbReference type="EMBL" id="RWS28267.1"/>
    </source>
</evidence>
<feature type="non-terminal residue" evidence="5">
    <location>
        <position position="1"/>
    </location>
</feature>
<dbReference type="GO" id="GO:0032182">
    <property type="term" value="F:ubiquitin-like protein binding"/>
    <property type="evidence" value="ECO:0007669"/>
    <property type="project" value="TreeGrafter"/>
</dbReference>
<comment type="caution">
    <text evidence="5">The sequence shown here is derived from an EMBL/GenBank/DDBJ whole genome shotgun (WGS) entry which is preliminary data.</text>
</comment>
<dbReference type="FunFam" id="1.10.238.10:FF:000030">
    <property type="entry name" value="DCN1-like protein"/>
    <property type="match status" value="1"/>
</dbReference>
<dbReference type="Gene3D" id="1.10.238.200">
    <property type="entry name" value="Cullin, PONY binding domain"/>
    <property type="match status" value="1"/>
</dbReference>
<dbReference type="STRING" id="299467.A0A443SL63"/>
<proteinExistence type="predicted"/>